<protein>
    <submittedName>
        <fullName evidence="4">Tyrosine recombinase XerC</fullName>
    </submittedName>
</protein>
<sequence length="332" mass="36761">MSGDYRIGRLNGRYVVSWWADGKRRRYRLDALTAKDAEREALDVIRREVAAPKGATIADLWEGYRREKDGRRVAVAMMHEWKAMGPHFGHLRPDQINNDMCKDYTAKRRAAGKHDGTIWTELGHLRTVLLWALGPDKAPKIERPAKPAPKERYLTRPEIAKLLDAPAAPHIQNAIHLMLATGARVGAVLELTWDRVDFERGQINLRTSDTGPRKGRAIVPMNAGLRAALSKAQREALSDYVIEWAGGPVASIKTGFNAAVKAAGLEKVSPHVLRHTAAVHMVEAGVPMAEVAQMLGHSNTAITERVYGRFSPTHLRKAADVLDFTSVRKAAS</sequence>
<feature type="domain" description="Tyr recombinase" evidence="3">
    <location>
        <begin position="149"/>
        <end position="320"/>
    </location>
</feature>
<accession>A0AA37H701</accession>
<dbReference type="Proteomes" id="UP001055286">
    <property type="component" value="Unassembled WGS sequence"/>
</dbReference>
<dbReference type="PROSITE" id="PS51898">
    <property type="entry name" value="TYR_RECOMBINASE"/>
    <property type="match status" value="1"/>
</dbReference>
<reference evidence="4" key="1">
    <citation type="journal article" date="2016" name="Front. Microbiol.">
        <title>Genome Sequence of the Piezophilic, Mesophilic Sulfate-Reducing Bacterium Desulfovibrio indicus J2T.</title>
        <authorList>
            <person name="Cao J."/>
            <person name="Maignien L."/>
            <person name="Shao Z."/>
            <person name="Alain K."/>
            <person name="Jebbar M."/>
        </authorList>
    </citation>
    <scope>NUCLEOTIDE SEQUENCE</scope>
    <source>
        <strain evidence="4">JCM 32048</strain>
    </source>
</reference>
<organism evidence="4 5">
    <name type="scientific">Methylobacterium frigidaeris</name>
    <dbReference type="NCBI Taxonomy" id="2038277"/>
    <lineage>
        <taxon>Bacteria</taxon>
        <taxon>Pseudomonadati</taxon>
        <taxon>Pseudomonadota</taxon>
        <taxon>Alphaproteobacteria</taxon>
        <taxon>Hyphomicrobiales</taxon>
        <taxon>Methylobacteriaceae</taxon>
        <taxon>Methylobacterium</taxon>
    </lineage>
</organism>
<dbReference type="CDD" id="cd00796">
    <property type="entry name" value="INT_Rci_Hp1_C"/>
    <property type="match status" value="1"/>
</dbReference>
<dbReference type="PANTHER" id="PTHR30349:SF64">
    <property type="entry name" value="PROPHAGE INTEGRASE INTD-RELATED"/>
    <property type="match status" value="1"/>
</dbReference>
<dbReference type="GO" id="GO:0003677">
    <property type="term" value="F:DNA binding"/>
    <property type="evidence" value="ECO:0007669"/>
    <property type="project" value="InterPro"/>
</dbReference>
<proteinExistence type="predicted"/>
<evidence type="ECO:0000313" key="5">
    <source>
        <dbReference type="Proteomes" id="UP001055286"/>
    </source>
</evidence>
<dbReference type="Gene3D" id="1.10.443.10">
    <property type="entry name" value="Intergrase catalytic core"/>
    <property type="match status" value="1"/>
</dbReference>
<keyword evidence="1" id="KW-0229">DNA integration</keyword>
<dbReference type="SUPFAM" id="SSF56349">
    <property type="entry name" value="DNA breaking-rejoining enzymes"/>
    <property type="match status" value="1"/>
</dbReference>
<evidence type="ECO:0000256" key="2">
    <source>
        <dbReference type="ARBA" id="ARBA00023172"/>
    </source>
</evidence>
<evidence type="ECO:0000259" key="3">
    <source>
        <dbReference type="PROSITE" id="PS51898"/>
    </source>
</evidence>
<name>A0AA37H701_9HYPH</name>
<dbReference type="InterPro" id="IPR013762">
    <property type="entry name" value="Integrase-like_cat_sf"/>
</dbReference>
<comment type="caution">
    <text evidence="4">The sequence shown here is derived from an EMBL/GenBank/DDBJ whole genome shotgun (WGS) entry which is preliminary data.</text>
</comment>
<dbReference type="GO" id="GO:0015074">
    <property type="term" value="P:DNA integration"/>
    <property type="evidence" value="ECO:0007669"/>
    <property type="project" value="UniProtKB-KW"/>
</dbReference>
<keyword evidence="5" id="KW-1185">Reference proteome</keyword>
<dbReference type="Pfam" id="PF00589">
    <property type="entry name" value="Phage_integrase"/>
    <property type="match status" value="1"/>
</dbReference>
<dbReference type="PANTHER" id="PTHR30349">
    <property type="entry name" value="PHAGE INTEGRASE-RELATED"/>
    <property type="match status" value="1"/>
</dbReference>
<evidence type="ECO:0000313" key="4">
    <source>
        <dbReference type="EMBL" id="GJD60223.1"/>
    </source>
</evidence>
<dbReference type="InterPro" id="IPR011010">
    <property type="entry name" value="DNA_brk_join_enz"/>
</dbReference>
<dbReference type="InterPro" id="IPR002104">
    <property type="entry name" value="Integrase_catalytic"/>
</dbReference>
<gene>
    <name evidence="4" type="primary">xerC_1</name>
    <name evidence="4" type="ORF">MPEAHAMD_0359</name>
</gene>
<dbReference type="GO" id="GO:0006310">
    <property type="term" value="P:DNA recombination"/>
    <property type="evidence" value="ECO:0007669"/>
    <property type="project" value="UniProtKB-KW"/>
</dbReference>
<reference evidence="4" key="2">
    <citation type="submission" date="2021-08" db="EMBL/GenBank/DDBJ databases">
        <authorList>
            <person name="Tani A."/>
            <person name="Ola A."/>
            <person name="Ogura Y."/>
            <person name="Katsura K."/>
            <person name="Hayashi T."/>
        </authorList>
    </citation>
    <scope>NUCLEOTIDE SEQUENCE</scope>
    <source>
        <strain evidence="4">JCM 32048</strain>
    </source>
</reference>
<dbReference type="InterPro" id="IPR050090">
    <property type="entry name" value="Tyrosine_recombinase_XerCD"/>
</dbReference>
<dbReference type="AlphaFoldDB" id="A0AA37H701"/>
<keyword evidence="2" id="KW-0233">DNA recombination</keyword>
<evidence type="ECO:0000256" key="1">
    <source>
        <dbReference type="ARBA" id="ARBA00022908"/>
    </source>
</evidence>
<dbReference type="EMBL" id="BPQJ01000001">
    <property type="protein sequence ID" value="GJD60223.1"/>
    <property type="molecule type" value="Genomic_DNA"/>
</dbReference>